<dbReference type="RefSeq" id="XP_007763676.1">
    <property type="nucleotide sequence ID" value="XM_007765486.1"/>
</dbReference>
<dbReference type="Gene3D" id="3.30.70.330">
    <property type="match status" value="2"/>
</dbReference>
<gene>
    <name evidence="4" type="ORF">CONPUDRAFT_141340</name>
</gene>
<dbReference type="GeneID" id="19201618"/>
<feature type="region of interest" description="Disordered" evidence="2">
    <location>
        <begin position="1"/>
        <end position="40"/>
    </location>
</feature>
<dbReference type="InterPro" id="IPR012677">
    <property type="entry name" value="Nucleotide-bd_a/b_plait_sf"/>
</dbReference>
<dbReference type="SUPFAM" id="SSF54928">
    <property type="entry name" value="RNA-binding domain, RBD"/>
    <property type="match status" value="2"/>
</dbReference>
<feature type="compositionally biased region" description="Polar residues" evidence="2">
    <location>
        <begin position="974"/>
        <end position="983"/>
    </location>
</feature>
<dbReference type="PROSITE" id="PS50102">
    <property type="entry name" value="RRM"/>
    <property type="match status" value="2"/>
</dbReference>
<proteinExistence type="predicted"/>
<dbReference type="KEGG" id="cput:CONPUDRAFT_141340"/>
<feature type="region of interest" description="Disordered" evidence="2">
    <location>
        <begin position="675"/>
        <end position="721"/>
    </location>
</feature>
<evidence type="ECO:0000256" key="2">
    <source>
        <dbReference type="SAM" id="MobiDB-lite"/>
    </source>
</evidence>
<protein>
    <recommendedName>
        <fullName evidence="3">RRM domain-containing protein</fullName>
    </recommendedName>
</protein>
<sequence length="998" mass="109993">MPQPSQQRAWGTRFDTLPSSPPISPRKDMHPPQNSQSMGDISFTTCSVVSEDYPNNRVVHDASIFVGSLPSNVDHIELSHLLSKHLSSYPEEKSIKAVRDSKGGTCAFIQCESPHAAARLLEAFDKHPVPIFLGRNLRFEPAKAYRTLLVSYKTPISRGPIDGKPDKNHRGVEQELPRAMKLTRSVESKFPIVRYNSEAITATETEGHTADDHVVLSRNISDLYLCPVHFDAETLRKIAEFFGTLEHFAKLNIPRSEEYHADAVDQSERHYYKLPSPHNSLRSAGMDKGCWEIKWKNRNDSISAHSSASSFSHDLRTQAQPHTQRPTSSMHGPSHVKEREYVSEQPALQDISNSQTSHDSQGEKGTSAQKAAYYHRPRALSLNNVISPGSKQELGSDHFPSLGSFISDSLEGRLSWADDAGSTCHESLSVIESTSSVHEACEGDSSGPLDGQDNVACVSSPDFGSSSLTPATAVSTILRTPTTGSYLEDFQDTGAEYRKERLIDRTTVFVGGLEPLGTRWDEKKVAQVFSKYGTVEGVKFVRPANKRSAFAFVKYDNVDSPGQAIKGEHNRIIDGRPIRVQLRTWNPHGRMPWKNAPDRLNNTLTDLSIPHLSLGSMHNTGPEPFSNALVDRRVEPVNAACQGAHYHDNQTAISDTNRYEDARARRQFQRLYSTSVNGDQRPPSPHAHQDAAATSSPLQTTTRSPPSVVPDNGTALASSGRYPQVPEWPAVPQHNVQQVPLYGGYPLYSYPPPAMYPRVNGSNSPQPGFQASMAPPGTNGLYFPIAPYPGHATAIAQGQTTLPLGVQSQAPIMPTGFIQGDQGILVPVYPPEALNQYMSNQDLPQVQRNTEGSTSPSPKVIPGTPAPLWRPYAHPTHTYTSPLYGSTCQPPHVLPHSAAWTNTAVQGHRWHNAGPHPQNVPPSMGYPAPNFPKQPEIHGSSPRRQYRKDPNYSYKHGGNRTSGFNRFYKAPTGSHPTFGSHSYSDYPRGPLTRDGWPR</sequence>
<evidence type="ECO:0000313" key="4">
    <source>
        <dbReference type="EMBL" id="EIW87067.1"/>
    </source>
</evidence>
<feature type="domain" description="RRM" evidence="3">
    <location>
        <begin position="62"/>
        <end position="144"/>
    </location>
</feature>
<dbReference type="Pfam" id="PF00076">
    <property type="entry name" value="RRM_1"/>
    <property type="match status" value="1"/>
</dbReference>
<dbReference type="PANTHER" id="PTHR48034">
    <property type="entry name" value="TRANSFORMER-2 SEX-DETERMINING PROTEIN-RELATED"/>
    <property type="match status" value="1"/>
</dbReference>
<dbReference type="Proteomes" id="UP000053558">
    <property type="component" value="Unassembled WGS sequence"/>
</dbReference>
<feature type="region of interest" description="Disordered" evidence="2">
    <location>
        <begin position="927"/>
        <end position="998"/>
    </location>
</feature>
<keyword evidence="5" id="KW-1185">Reference proteome</keyword>
<keyword evidence="1" id="KW-0694">RNA-binding</keyword>
<comment type="caution">
    <text evidence="4">The sequence shown here is derived from an EMBL/GenBank/DDBJ whole genome shotgun (WGS) entry which is preliminary data.</text>
</comment>
<dbReference type="EMBL" id="JH711573">
    <property type="protein sequence ID" value="EIW87067.1"/>
    <property type="molecule type" value="Genomic_DNA"/>
</dbReference>
<feature type="compositionally biased region" description="Polar residues" evidence="2">
    <location>
        <begin position="845"/>
        <end position="857"/>
    </location>
</feature>
<feature type="compositionally biased region" description="Polar residues" evidence="2">
    <location>
        <begin position="350"/>
        <end position="369"/>
    </location>
</feature>
<evidence type="ECO:0000259" key="3">
    <source>
        <dbReference type="PROSITE" id="PS50102"/>
    </source>
</evidence>
<reference evidence="5" key="1">
    <citation type="journal article" date="2012" name="Science">
        <title>The Paleozoic origin of enzymatic lignin decomposition reconstructed from 31 fungal genomes.</title>
        <authorList>
            <person name="Floudas D."/>
            <person name="Binder M."/>
            <person name="Riley R."/>
            <person name="Barry K."/>
            <person name="Blanchette R.A."/>
            <person name="Henrissat B."/>
            <person name="Martinez A.T."/>
            <person name="Otillar R."/>
            <person name="Spatafora J.W."/>
            <person name="Yadav J.S."/>
            <person name="Aerts A."/>
            <person name="Benoit I."/>
            <person name="Boyd A."/>
            <person name="Carlson A."/>
            <person name="Copeland A."/>
            <person name="Coutinho P.M."/>
            <person name="de Vries R.P."/>
            <person name="Ferreira P."/>
            <person name="Findley K."/>
            <person name="Foster B."/>
            <person name="Gaskell J."/>
            <person name="Glotzer D."/>
            <person name="Gorecki P."/>
            <person name="Heitman J."/>
            <person name="Hesse C."/>
            <person name="Hori C."/>
            <person name="Igarashi K."/>
            <person name="Jurgens J.A."/>
            <person name="Kallen N."/>
            <person name="Kersten P."/>
            <person name="Kohler A."/>
            <person name="Kuees U."/>
            <person name="Kumar T.K.A."/>
            <person name="Kuo A."/>
            <person name="LaButti K."/>
            <person name="Larrondo L.F."/>
            <person name="Lindquist E."/>
            <person name="Ling A."/>
            <person name="Lombard V."/>
            <person name="Lucas S."/>
            <person name="Lundell T."/>
            <person name="Martin R."/>
            <person name="McLaughlin D.J."/>
            <person name="Morgenstern I."/>
            <person name="Morin E."/>
            <person name="Murat C."/>
            <person name="Nagy L.G."/>
            <person name="Nolan M."/>
            <person name="Ohm R.A."/>
            <person name="Patyshakuliyeva A."/>
            <person name="Rokas A."/>
            <person name="Ruiz-Duenas F.J."/>
            <person name="Sabat G."/>
            <person name="Salamov A."/>
            <person name="Samejima M."/>
            <person name="Schmutz J."/>
            <person name="Slot J.C."/>
            <person name="St John F."/>
            <person name="Stenlid J."/>
            <person name="Sun H."/>
            <person name="Sun S."/>
            <person name="Syed K."/>
            <person name="Tsang A."/>
            <person name="Wiebenga A."/>
            <person name="Young D."/>
            <person name="Pisabarro A."/>
            <person name="Eastwood D.C."/>
            <person name="Martin F."/>
            <person name="Cullen D."/>
            <person name="Grigoriev I.V."/>
            <person name="Hibbett D.S."/>
        </authorList>
    </citation>
    <scope>NUCLEOTIDE SEQUENCE [LARGE SCALE GENOMIC DNA]</scope>
    <source>
        <strain evidence="5">RWD-64-598 SS2</strain>
    </source>
</reference>
<name>A0A5M3N7C6_CONPW</name>
<dbReference type="GO" id="GO:0003723">
    <property type="term" value="F:RNA binding"/>
    <property type="evidence" value="ECO:0007669"/>
    <property type="project" value="UniProtKB-UniRule"/>
</dbReference>
<feature type="compositionally biased region" description="Polar residues" evidence="2">
    <location>
        <begin position="692"/>
        <end position="705"/>
    </location>
</feature>
<dbReference type="AlphaFoldDB" id="A0A5M3N7C6"/>
<evidence type="ECO:0000313" key="5">
    <source>
        <dbReference type="Proteomes" id="UP000053558"/>
    </source>
</evidence>
<feature type="region of interest" description="Disordered" evidence="2">
    <location>
        <begin position="845"/>
        <end position="866"/>
    </location>
</feature>
<dbReference type="OrthoDB" id="410044at2759"/>
<feature type="region of interest" description="Disordered" evidence="2">
    <location>
        <begin position="306"/>
        <end position="369"/>
    </location>
</feature>
<feature type="compositionally biased region" description="Polar residues" evidence="2">
    <location>
        <begin position="317"/>
        <end position="331"/>
    </location>
</feature>
<evidence type="ECO:0000256" key="1">
    <source>
        <dbReference type="PROSITE-ProRule" id="PRU00176"/>
    </source>
</evidence>
<feature type="domain" description="RRM" evidence="3">
    <location>
        <begin position="506"/>
        <end position="585"/>
    </location>
</feature>
<dbReference type="InterPro" id="IPR035979">
    <property type="entry name" value="RBD_domain_sf"/>
</dbReference>
<dbReference type="SMART" id="SM00360">
    <property type="entry name" value="RRM"/>
    <property type="match status" value="2"/>
</dbReference>
<accession>A0A5M3N7C6</accession>
<dbReference type="OMA" id="KWEHRDD"/>
<dbReference type="InterPro" id="IPR050441">
    <property type="entry name" value="RBM"/>
</dbReference>
<organism evidence="4 5">
    <name type="scientific">Coniophora puteana (strain RWD-64-598)</name>
    <name type="common">Brown rot fungus</name>
    <dbReference type="NCBI Taxonomy" id="741705"/>
    <lineage>
        <taxon>Eukaryota</taxon>
        <taxon>Fungi</taxon>
        <taxon>Dikarya</taxon>
        <taxon>Basidiomycota</taxon>
        <taxon>Agaricomycotina</taxon>
        <taxon>Agaricomycetes</taxon>
        <taxon>Agaricomycetidae</taxon>
        <taxon>Boletales</taxon>
        <taxon>Coniophorineae</taxon>
        <taxon>Coniophoraceae</taxon>
        <taxon>Coniophora</taxon>
    </lineage>
</organism>
<dbReference type="InterPro" id="IPR000504">
    <property type="entry name" value="RRM_dom"/>
</dbReference>